<keyword evidence="2" id="KW-1185">Reference proteome</keyword>
<proteinExistence type="predicted"/>
<accession>A0A5C6REW6</accession>
<reference evidence="1 2" key="1">
    <citation type="submission" date="2019-08" db="EMBL/GenBank/DDBJ databases">
        <title>Genome of Phaeodactylibacter luteus.</title>
        <authorList>
            <person name="Bowman J.P."/>
        </authorList>
    </citation>
    <scope>NUCLEOTIDE SEQUENCE [LARGE SCALE GENOMIC DNA]</scope>
    <source>
        <strain evidence="1 2">KCTC 42180</strain>
    </source>
</reference>
<gene>
    <name evidence="1" type="ORF">FRY97_21605</name>
</gene>
<dbReference type="Proteomes" id="UP000321580">
    <property type="component" value="Unassembled WGS sequence"/>
</dbReference>
<dbReference type="AlphaFoldDB" id="A0A5C6REW6"/>
<evidence type="ECO:0000313" key="1">
    <source>
        <dbReference type="EMBL" id="TXB58403.1"/>
    </source>
</evidence>
<dbReference type="PROSITE" id="PS51257">
    <property type="entry name" value="PROKAR_LIPOPROTEIN"/>
    <property type="match status" value="1"/>
</dbReference>
<evidence type="ECO:0000313" key="2">
    <source>
        <dbReference type="Proteomes" id="UP000321580"/>
    </source>
</evidence>
<comment type="caution">
    <text evidence="1">The sequence shown here is derived from an EMBL/GenBank/DDBJ whole genome shotgun (WGS) entry which is preliminary data.</text>
</comment>
<protein>
    <submittedName>
        <fullName evidence="1">Uncharacterized protein</fullName>
    </submittedName>
</protein>
<organism evidence="1 2">
    <name type="scientific">Phaeodactylibacter luteus</name>
    <dbReference type="NCBI Taxonomy" id="1564516"/>
    <lineage>
        <taxon>Bacteria</taxon>
        <taxon>Pseudomonadati</taxon>
        <taxon>Bacteroidota</taxon>
        <taxon>Saprospiria</taxon>
        <taxon>Saprospirales</taxon>
        <taxon>Haliscomenobacteraceae</taxon>
        <taxon>Phaeodactylibacter</taxon>
    </lineage>
</organism>
<name>A0A5C6REW6_9BACT</name>
<dbReference type="EMBL" id="VOOR01000112">
    <property type="protein sequence ID" value="TXB58403.1"/>
    <property type="molecule type" value="Genomic_DNA"/>
</dbReference>
<dbReference type="RefSeq" id="WP_147169700.1">
    <property type="nucleotide sequence ID" value="NZ_VOOR01000112.1"/>
</dbReference>
<sequence length="196" mass="22647">MEKYMLLLFATAMLCSCSRSGGHHSKDEGCSSCHPRFEINGVDWCSKLDEAKWFLYFFNISDENDWGILRKEDSLDSIKIVECEPRFERIRAKGDTLRYGFMFEYKGIDVFPRRTPNFDIYYSGGKIIAVGAGATDGYIPIGDGDWATLTEQEQVFKDYLIKNKNDWGRWLRESKYVKKKLSDQPKSPAEGLGFFH</sequence>